<dbReference type="Proteomes" id="UP001321760">
    <property type="component" value="Unassembled WGS sequence"/>
</dbReference>
<keyword evidence="5" id="KW-1185">Reference proteome</keyword>
<comment type="similarity">
    <text evidence="2">Belongs to the NAD(P)-dependent epimerase/dehydratase family. Dihydroflavonol-4-reductase subfamily.</text>
</comment>
<reference evidence="4" key="2">
    <citation type="submission" date="2023-05" db="EMBL/GenBank/DDBJ databases">
        <authorList>
            <consortium name="Lawrence Berkeley National Laboratory"/>
            <person name="Steindorff A."/>
            <person name="Hensen N."/>
            <person name="Bonometti L."/>
            <person name="Westerberg I."/>
            <person name="Brannstrom I.O."/>
            <person name="Guillou S."/>
            <person name="Cros-Aarteil S."/>
            <person name="Calhoun S."/>
            <person name="Haridas S."/>
            <person name="Kuo A."/>
            <person name="Mondo S."/>
            <person name="Pangilinan J."/>
            <person name="Riley R."/>
            <person name="Labutti K."/>
            <person name="Andreopoulos B."/>
            <person name="Lipzen A."/>
            <person name="Chen C."/>
            <person name="Yanf M."/>
            <person name="Daum C."/>
            <person name="Ng V."/>
            <person name="Clum A."/>
            <person name="Ohm R."/>
            <person name="Martin F."/>
            <person name="Silar P."/>
            <person name="Natvig D."/>
            <person name="Lalanne C."/>
            <person name="Gautier V."/>
            <person name="Ament-Velasquez S.L."/>
            <person name="Kruys A."/>
            <person name="Hutchinson M.I."/>
            <person name="Powell A.J."/>
            <person name="Barry K."/>
            <person name="Miller A.N."/>
            <person name="Grigoriev I.V."/>
            <person name="Debuchy R."/>
            <person name="Gladieux P."/>
            <person name="Thoren M.H."/>
            <person name="Johannesson H."/>
        </authorList>
    </citation>
    <scope>NUCLEOTIDE SEQUENCE</scope>
    <source>
        <strain evidence="4">PSN243</strain>
    </source>
</reference>
<evidence type="ECO:0000313" key="5">
    <source>
        <dbReference type="Proteomes" id="UP001321760"/>
    </source>
</evidence>
<dbReference type="PANTHER" id="PTHR10366:SF562">
    <property type="entry name" value="ALDEHYDE REDUCTASE II (AFU_ORTHOLOGUE AFUA_1G11360)"/>
    <property type="match status" value="1"/>
</dbReference>
<evidence type="ECO:0000256" key="1">
    <source>
        <dbReference type="ARBA" id="ARBA00023002"/>
    </source>
</evidence>
<dbReference type="Pfam" id="PF01370">
    <property type="entry name" value="Epimerase"/>
    <property type="match status" value="1"/>
</dbReference>
<dbReference type="GO" id="GO:0016616">
    <property type="term" value="F:oxidoreductase activity, acting on the CH-OH group of donors, NAD or NADP as acceptor"/>
    <property type="evidence" value="ECO:0007669"/>
    <property type="project" value="TreeGrafter"/>
</dbReference>
<accession>A0AAV9G322</accession>
<sequence>MFHQTSIPYGSWVLVTGATGNVATQVAKQFLERGYKVRGTVRDLSKASWLKTDIFKTYADRGDFELVAVRDLAADNAFDEAVKGMAAIAHVASVVTFSPEPEEVIPQTIKGATGILEAALKEPSVREFVFTSSVVAATFLAPGNTTHVDDKTFNETAIQLAWSRSAPEALRGSIVYAASKAEAEKAVWKFVEERRPHFTVNSVAPSYINGEQLHSSHLKSEGAWLKKLYDGDVFELQKYPTLYSVDIKDVGLLHVAAVVDPEVQNRRLQAWGDGCNWNVILAIMRQLRPEHHFIEDLPGLSLPTLSSDFTTQLGLLKKWSGQDGWRTLQQTVEDNIKSIVALEGKS</sequence>
<evidence type="ECO:0000256" key="2">
    <source>
        <dbReference type="ARBA" id="ARBA00023445"/>
    </source>
</evidence>
<dbReference type="InterPro" id="IPR001509">
    <property type="entry name" value="Epimerase_deHydtase"/>
</dbReference>
<feature type="domain" description="NAD-dependent epimerase/dehydratase" evidence="3">
    <location>
        <begin position="13"/>
        <end position="194"/>
    </location>
</feature>
<dbReference type="SUPFAM" id="SSF51735">
    <property type="entry name" value="NAD(P)-binding Rossmann-fold domains"/>
    <property type="match status" value="1"/>
</dbReference>
<dbReference type="AlphaFoldDB" id="A0AAV9G322"/>
<keyword evidence="1" id="KW-0560">Oxidoreductase</keyword>
<protein>
    <submittedName>
        <fullName evidence="4">NAD(P)-binding protein</fullName>
    </submittedName>
</protein>
<proteinExistence type="inferred from homology"/>
<name>A0AAV9G322_9PEZI</name>
<dbReference type="PANTHER" id="PTHR10366">
    <property type="entry name" value="NAD DEPENDENT EPIMERASE/DEHYDRATASE"/>
    <property type="match status" value="1"/>
</dbReference>
<dbReference type="InterPro" id="IPR050425">
    <property type="entry name" value="NAD(P)_dehydrat-like"/>
</dbReference>
<gene>
    <name evidence="4" type="ORF">QBC34DRAFT_478559</name>
</gene>
<evidence type="ECO:0000313" key="4">
    <source>
        <dbReference type="EMBL" id="KAK4443051.1"/>
    </source>
</evidence>
<evidence type="ECO:0000259" key="3">
    <source>
        <dbReference type="Pfam" id="PF01370"/>
    </source>
</evidence>
<dbReference type="InterPro" id="IPR036291">
    <property type="entry name" value="NAD(P)-bd_dom_sf"/>
</dbReference>
<dbReference type="EMBL" id="MU866000">
    <property type="protein sequence ID" value="KAK4443051.1"/>
    <property type="molecule type" value="Genomic_DNA"/>
</dbReference>
<comment type="caution">
    <text evidence="4">The sequence shown here is derived from an EMBL/GenBank/DDBJ whole genome shotgun (WGS) entry which is preliminary data.</text>
</comment>
<reference evidence="4" key="1">
    <citation type="journal article" date="2023" name="Mol. Phylogenet. Evol.">
        <title>Genome-scale phylogeny and comparative genomics of the fungal order Sordariales.</title>
        <authorList>
            <person name="Hensen N."/>
            <person name="Bonometti L."/>
            <person name="Westerberg I."/>
            <person name="Brannstrom I.O."/>
            <person name="Guillou S."/>
            <person name="Cros-Aarteil S."/>
            <person name="Calhoun S."/>
            <person name="Haridas S."/>
            <person name="Kuo A."/>
            <person name="Mondo S."/>
            <person name="Pangilinan J."/>
            <person name="Riley R."/>
            <person name="LaButti K."/>
            <person name="Andreopoulos B."/>
            <person name="Lipzen A."/>
            <person name="Chen C."/>
            <person name="Yan M."/>
            <person name="Daum C."/>
            <person name="Ng V."/>
            <person name="Clum A."/>
            <person name="Steindorff A."/>
            <person name="Ohm R.A."/>
            <person name="Martin F."/>
            <person name="Silar P."/>
            <person name="Natvig D.O."/>
            <person name="Lalanne C."/>
            <person name="Gautier V."/>
            <person name="Ament-Velasquez S.L."/>
            <person name="Kruys A."/>
            <person name="Hutchinson M.I."/>
            <person name="Powell A.J."/>
            <person name="Barry K."/>
            <person name="Miller A.N."/>
            <person name="Grigoriev I.V."/>
            <person name="Debuchy R."/>
            <person name="Gladieux P."/>
            <person name="Hiltunen Thoren M."/>
            <person name="Johannesson H."/>
        </authorList>
    </citation>
    <scope>NUCLEOTIDE SEQUENCE</scope>
    <source>
        <strain evidence="4">PSN243</strain>
    </source>
</reference>
<dbReference type="Gene3D" id="3.40.50.720">
    <property type="entry name" value="NAD(P)-binding Rossmann-like Domain"/>
    <property type="match status" value="1"/>
</dbReference>
<organism evidence="4 5">
    <name type="scientific">Podospora aff. communis PSN243</name>
    <dbReference type="NCBI Taxonomy" id="3040156"/>
    <lineage>
        <taxon>Eukaryota</taxon>
        <taxon>Fungi</taxon>
        <taxon>Dikarya</taxon>
        <taxon>Ascomycota</taxon>
        <taxon>Pezizomycotina</taxon>
        <taxon>Sordariomycetes</taxon>
        <taxon>Sordariomycetidae</taxon>
        <taxon>Sordariales</taxon>
        <taxon>Podosporaceae</taxon>
        <taxon>Podospora</taxon>
    </lineage>
</organism>